<dbReference type="GeneID" id="71763772"/>
<proteinExistence type="predicted"/>
<gene>
    <name evidence="2" type="ORF">GCM10008985_15720</name>
    <name evidence="3" type="ORF">MUK72_17950</name>
</gene>
<name>A0AAV3SFP7_HALDO</name>
<protein>
    <recommendedName>
        <fullName evidence="6">Small CPxCG-related zinc finger protein</fullName>
    </recommendedName>
</protein>
<evidence type="ECO:0000313" key="5">
    <source>
        <dbReference type="Proteomes" id="UP001500962"/>
    </source>
</evidence>
<dbReference type="EMBL" id="CP095008">
    <property type="protein sequence ID" value="UOO97150.1"/>
    <property type="molecule type" value="Genomic_DNA"/>
</dbReference>
<evidence type="ECO:0000313" key="2">
    <source>
        <dbReference type="EMBL" id="GAA0460155.1"/>
    </source>
</evidence>
<dbReference type="KEGG" id="hdo:MUK72_17950"/>
<feature type="compositionally biased region" description="Basic and acidic residues" evidence="1">
    <location>
        <begin position="15"/>
        <end position="24"/>
    </location>
</feature>
<keyword evidence="3" id="KW-0614">Plasmid</keyword>
<sequence length="82" mass="9020">MSTDPFADADAEPAFEPRDDEHVGSEAQSANESEAETDDSDAWKIHCRECSELVPAKPYCYECGAERPADGDYYVGEEVEGQ</sequence>
<reference evidence="2" key="1">
    <citation type="journal article" date="2014" name="Int. J. Syst. Evol. Microbiol.">
        <title>Complete genome sequence of Corynebacterium casei LMG S-19264T (=DSM 44701T), isolated from a smear-ripened cheese.</title>
        <authorList>
            <consortium name="US DOE Joint Genome Institute (JGI-PGF)"/>
            <person name="Walter F."/>
            <person name="Albersmeier A."/>
            <person name="Kalinowski J."/>
            <person name="Ruckert C."/>
        </authorList>
    </citation>
    <scope>NUCLEOTIDE SEQUENCE</scope>
    <source>
        <strain evidence="2">JCM 12289</strain>
    </source>
</reference>
<evidence type="ECO:0000313" key="3">
    <source>
        <dbReference type="EMBL" id="UOO97150.1"/>
    </source>
</evidence>
<evidence type="ECO:0000313" key="4">
    <source>
        <dbReference type="Proteomes" id="UP000830542"/>
    </source>
</evidence>
<reference evidence="2" key="3">
    <citation type="submission" date="2023-12" db="EMBL/GenBank/DDBJ databases">
        <authorList>
            <person name="Sun Q."/>
            <person name="Inoue M."/>
        </authorList>
    </citation>
    <scope>NUCLEOTIDE SEQUENCE</scope>
    <source>
        <strain evidence="2">JCM 12289</strain>
    </source>
</reference>
<geneLocation type="plasmid" evidence="3 4">
    <name>unnamed3</name>
</geneLocation>
<evidence type="ECO:0000256" key="1">
    <source>
        <dbReference type="SAM" id="MobiDB-lite"/>
    </source>
</evidence>
<keyword evidence="4" id="KW-1185">Reference proteome</keyword>
<dbReference type="RefSeq" id="WP_244706535.1">
    <property type="nucleotide sequence ID" value="NZ_BAAADN010000024.1"/>
</dbReference>
<organism evidence="2 5">
    <name type="scientific">Halococcus dombrowskii</name>
    <dbReference type="NCBI Taxonomy" id="179637"/>
    <lineage>
        <taxon>Archaea</taxon>
        <taxon>Methanobacteriati</taxon>
        <taxon>Methanobacteriota</taxon>
        <taxon>Stenosarchaea group</taxon>
        <taxon>Halobacteria</taxon>
        <taxon>Halobacteriales</taxon>
        <taxon>Halococcaceae</taxon>
        <taxon>Halococcus</taxon>
    </lineage>
</organism>
<evidence type="ECO:0008006" key="6">
    <source>
        <dbReference type="Google" id="ProtNLM"/>
    </source>
</evidence>
<dbReference type="EMBL" id="BAAADN010000024">
    <property type="protein sequence ID" value="GAA0460155.1"/>
    <property type="molecule type" value="Genomic_DNA"/>
</dbReference>
<dbReference type="AlphaFoldDB" id="A0AAV3SFP7"/>
<dbReference type="Proteomes" id="UP001500962">
    <property type="component" value="Unassembled WGS sequence"/>
</dbReference>
<reference evidence="3" key="2">
    <citation type="submission" date="2022-04" db="EMBL/GenBank/DDBJ databases">
        <title>Sequencing and genomic assembly of Halococcus dombrowskii.</title>
        <authorList>
            <person name="Lim S.W."/>
            <person name="MacLea K.S."/>
        </authorList>
    </citation>
    <scope>NUCLEOTIDE SEQUENCE</scope>
    <source>
        <strain evidence="3">H4</strain>
        <plasmid evidence="3">unnamed3</plasmid>
    </source>
</reference>
<accession>A0AAV3SFP7</accession>
<feature type="region of interest" description="Disordered" evidence="1">
    <location>
        <begin position="1"/>
        <end position="42"/>
    </location>
</feature>
<dbReference type="Proteomes" id="UP000830542">
    <property type="component" value="Plasmid unnamed3"/>
</dbReference>